<accession>A0A8S1RQD5</accession>
<protein>
    <submittedName>
        <fullName evidence="1">Uncharacterized protein</fullName>
    </submittedName>
</protein>
<reference evidence="1" key="1">
    <citation type="submission" date="2021-01" db="EMBL/GenBank/DDBJ databases">
        <authorList>
            <consortium name="Genoscope - CEA"/>
            <person name="William W."/>
        </authorList>
    </citation>
    <scope>NUCLEOTIDE SEQUENCE</scope>
</reference>
<gene>
    <name evidence="1" type="ORF">PSON_ATCC_30995.1.T2070016</name>
</gene>
<dbReference type="Proteomes" id="UP000692954">
    <property type="component" value="Unassembled WGS sequence"/>
</dbReference>
<sequence length="48" mass="5970">MECADGVFSKFMQTEDFQELDFDQKNFIFFKWEKVLINFMIQDYFIEI</sequence>
<evidence type="ECO:0000313" key="2">
    <source>
        <dbReference type="Proteomes" id="UP000692954"/>
    </source>
</evidence>
<proteinExistence type="predicted"/>
<dbReference type="EMBL" id="CAJJDN010000207">
    <property type="protein sequence ID" value="CAD8129095.1"/>
    <property type="molecule type" value="Genomic_DNA"/>
</dbReference>
<dbReference type="AlphaFoldDB" id="A0A8S1RQD5"/>
<name>A0A8S1RQD5_9CILI</name>
<keyword evidence="2" id="KW-1185">Reference proteome</keyword>
<organism evidence="1 2">
    <name type="scientific">Paramecium sonneborni</name>
    <dbReference type="NCBI Taxonomy" id="65129"/>
    <lineage>
        <taxon>Eukaryota</taxon>
        <taxon>Sar</taxon>
        <taxon>Alveolata</taxon>
        <taxon>Ciliophora</taxon>
        <taxon>Intramacronucleata</taxon>
        <taxon>Oligohymenophorea</taxon>
        <taxon>Peniculida</taxon>
        <taxon>Parameciidae</taxon>
        <taxon>Paramecium</taxon>
    </lineage>
</organism>
<evidence type="ECO:0000313" key="1">
    <source>
        <dbReference type="EMBL" id="CAD8129095.1"/>
    </source>
</evidence>
<comment type="caution">
    <text evidence="1">The sequence shown here is derived from an EMBL/GenBank/DDBJ whole genome shotgun (WGS) entry which is preliminary data.</text>
</comment>